<proteinExistence type="predicted"/>
<feature type="domain" description="DUF7029" evidence="2">
    <location>
        <begin position="92"/>
        <end position="191"/>
    </location>
</feature>
<evidence type="ECO:0000313" key="4">
    <source>
        <dbReference type="EMBL" id="KAF6239175.1"/>
    </source>
</evidence>
<dbReference type="Proteomes" id="UP000578531">
    <property type="component" value="Unassembled WGS sequence"/>
</dbReference>
<keyword evidence="1" id="KW-0732">Signal</keyword>
<feature type="chain" id="PRO_5034503762" evidence="1">
    <location>
        <begin position="25"/>
        <end position="529"/>
    </location>
</feature>
<evidence type="ECO:0000256" key="1">
    <source>
        <dbReference type="SAM" id="SignalP"/>
    </source>
</evidence>
<dbReference type="Pfam" id="PF23865">
    <property type="entry name" value="DUF7223"/>
    <property type="match status" value="1"/>
</dbReference>
<dbReference type="OrthoDB" id="160645at2759"/>
<feature type="domain" description="DUF7223" evidence="3">
    <location>
        <begin position="241"/>
        <end position="496"/>
    </location>
</feature>
<sequence>MSFSLPQRAASILCIALIIGSCFSSPTAKPAILRAIHSADYDRSSDVRARDSNRYPELDLQTQGKLMYGGSPENGSRILANMMLYAPDGLLMVLLEYFDHLTSAIDCWGDDGTMSLTFNSTQAYEYALHAWGFVNANANGKFLLIANHAGCGPDEERQAYIITSIREDGASLTTYLAAQVAPWSDIGGSYDLHFGHIVTSRHTPERRGWKDDLKGNFDVTKTTDFDPELGHPGEVRNIWHDDSRLMLDCIDCFVAGSFHLIGHVKTHHWHIEVATLSASPKGFNATVELQAKITRTDKLEELSDKIEDKADLFSMPVPDLGIEIPKVLKLGLTLSYQIGFSTKVAGSATFVLGATTSLPDDGTITVDLKDVQKSSWTGFEGAALVPIFDVTELSASVKFAVFTQVDLAFGIDIIGHDSLDVELNLKIPQLSTNFAAGYKEKGFCNQDDGALTTGVIATTALAIELWLEVKSIFEKKKNDLYSYKFFNLTKTLDEHCAPLSIPGLTDETIPSVSELLPIPTQLITPPVDR</sequence>
<reference evidence="4 5" key="1">
    <citation type="journal article" date="2020" name="Genomics">
        <title>Complete, high-quality genomes from long-read metagenomic sequencing of two wolf lichen thalli reveals enigmatic genome architecture.</title>
        <authorList>
            <person name="McKenzie S.K."/>
            <person name="Walston R.F."/>
            <person name="Allen J.L."/>
        </authorList>
    </citation>
    <scope>NUCLEOTIDE SEQUENCE [LARGE SCALE GENOMIC DNA]</scope>
    <source>
        <strain evidence="4">WasteWater2</strain>
    </source>
</reference>
<feature type="signal peptide" evidence="1">
    <location>
        <begin position="1"/>
        <end position="24"/>
    </location>
</feature>
<organism evidence="4 5">
    <name type="scientific">Letharia columbiana</name>
    <dbReference type="NCBI Taxonomy" id="112416"/>
    <lineage>
        <taxon>Eukaryota</taxon>
        <taxon>Fungi</taxon>
        <taxon>Dikarya</taxon>
        <taxon>Ascomycota</taxon>
        <taxon>Pezizomycotina</taxon>
        <taxon>Lecanoromycetes</taxon>
        <taxon>OSLEUM clade</taxon>
        <taxon>Lecanoromycetidae</taxon>
        <taxon>Lecanorales</taxon>
        <taxon>Lecanorineae</taxon>
        <taxon>Parmeliaceae</taxon>
        <taxon>Letharia</taxon>
    </lineage>
</organism>
<evidence type="ECO:0000259" key="3">
    <source>
        <dbReference type="Pfam" id="PF23865"/>
    </source>
</evidence>
<dbReference type="GeneID" id="59284109"/>
<dbReference type="Pfam" id="PF22974">
    <property type="entry name" value="DUF7029"/>
    <property type="match status" value="1"/>
</dbReference>
<evidence type="ECO:0000313" key="5">
    <source>
        <dbReference type="Proteomes" id="UP000578531"/>
    </source>
</evidence>
<name>A0A8H6G258_9LECA</name>
<keyword evidence="5" id="KW-1185">Reference proteome</keyword>
<dbReference type="AlphaFoldDB" id="A0A8H6G258"/>
<dbReference type="EMBL" id="JACCJC010000006">
    <property type="protein sequence ID" value="KAF6239175.1"/>
    <property type="molecule type" value="Genomic_DNA"/>
</dbReference>
<evidence type="ECO:0000259" key="2">
    <source>
        <dbReference type="Pfam" id="PF22974"/>
    </source>
</evidence>
<accession>A0A8H6G258</accession>
<gene>
    <name evidence="4" type="ORF">HO173_002436</name>
</gene>
<dbReference type="RefSeq" id="XP_037168462.1">
    <property type="nucleotide sequence ID" value="XM_037304369.1"/>
</dbReference>
<dbReference type="InterPro" id="IPR054293">
    <property type="entry name" value="DUF7029"/>
</dbReference>
<protein>
    <submittedName>
        <fullName evidence="4">Uncharacterized protein</fullName>
    </submittedName>
</protein>
<comment type="caution">
    <text evidence="4">The sequence shown here is derived from an EMBL/GenBank/DDBJ whole genome shotgun (WGS) entry which is preliminary data.</text>
</comment>
<dbReference type="InterPro" id="IPR055647">
    <property type="entry name" value="DUF7223"/>
</dbReference>